<reference evidence="1 2" key="1">
    <citation type="submission" date="2023-10" db="EMBL/GenBank/DDBJ databases">
        <title>Glaciecola aquimarina strain GGW-M5 nov., isolated from a coastal seawater.</title>
        <authorList>
            <person name="Bayburt H."/>
            <person name="Kim J.M."/>
            <person name="Choi B.J."/>
            <person name="Jeon C.O."/>
        </authorList>
    </citation>
    <scope>NUCLEOTIDE SEQUENCE [LARGE SCALE GENOMIC DNA]</scope>
    <source>
        <strain evidence="1 2">KCTC 32108</strain>
    </source>
</reference>
<dbReference type="Proteomes" id="UP001247805">
    <property type="component" value="Unassembled WGS sequence"/>
</dbReference>
<protein>
    <submittedName>
        <fullName evidence="1">VC2046/SO_2500 family protein</fullName>
    </submittedName>
</protein>
<gene>
    <name evidence="1" type="ORF">RS130_09750</name>
</gene>
<evidence type="ECO:0000313" key="2">
    <source>
        <dbReference type="Proteomes" id="UP001247805"/>
    </source>
</evidence>
<comment type="caution">
    <text evidence="1">The sequence shown here is derived from an EMBL/GenBank/DDBJ whole genome shotgun (WGS) entry which is preliminary data.</text>
</comment>
<name>A0ABU3SW88_9ALTE</name>
<proteinExistence type="predicted"/>
<dbReference type="Pfam" id="PF11993">
    <property type="entry name" value="VC2046"/>
    <property type="match status" value="1"/>
</dbReference>
<keyword evidence="2" id="KW-1185">Reference proteome</keyword>
<dbReference type="EMBL" id="JAWDIO010000002">
    <property type="protein sequence ID" value="MDU0354177.1"/>
    <property type="molecule type" value="Genomic_DNA"/>
</dbReference>
<organism evidence="1 2">
    <name type="scientific">Paraglaciecola aquimarina</name>
    <dbReference type="NCBI Taxonomy" id="1235557"/>
    <lineage>
        <taxon>Bacteria</taxon>
        <taxon>Pseudomonadati</taxon>
        <taxon>Pseudomonadota</taxon>
        <taxon>Gammaproteobacteria</taxon>
        <taxon>Alteromonadales</taxon>
        <taxon>Alteromonadaceae</taxon>
        <taxon>Paraglaciecola</taxon>
    </lineage>
</organism>
<accession>A0ABU3SW88</accession>
<dbReference type="InterPro" id="IPR021879">
    <property type="entry name" value="VC2046_fam"/>
</dbReference>
<sequence>MLKSWLNDAITSVTTNLHLDDLLLAPNDVTEQTPLTGLDPVIVRDRELNGEINRASAQGAKFALLLAMLEQNNLYRPTLYEPPAVELDKTTASTLHFYRSSPLMADAESWQNISQTRMLVSAGHIHSAQLWLAMHPEPLSQFNNPLQIEAQVMANCSYPTQNRLQQKIDNTIDVNEAGLYDILQELTTAV</sequence>
<dbReference type="RefSeq" id="WP_316025795.1">
    <property type="nucleotide sequence ID" value="NZ_JAWDIO010000002.1"/>
</dbReference>
<evidence type="ECO:0000313" key="1">
    <source>
        <dbReference type="EMBL" id="MDU0354177.1"/>
    </source>
</evidence>